<dbReference type="Proteomes" id="UP001238088">
    <property type="component" value="Unassembled WGS sequence"/>
</dbReference>
<evidence type="ECO:0000313" key="4">
    <source>
        <dbReference type="Proteomes" id="UP001238088"/>
    </source>
</evidence>
<evidence type="ECO:0000256" key="1">
    <source>
        <dbReference type="SAM" id="MobiDB-lite"/>
    </source>
</evidence>
<dbReference type="PANTHER" id="PTHR40027">
    <property type="entry name" value="CELL DIVISION PROTEIN DIVIC"/>
    <property type="match status" value="1"/>
</dbReference>
<dbReference type="PANTHER" id="PTHR40027:SF1">
    <property type="entry name" value="CELL DIVISION PROTEIN DIVIC"/>
    <property type="match status" value="1"/>
</dbReference>
<keyword evidence="2" id="KW-0812">Transmembrane</keyword>
<organism evidence="3 4">
    <name type="scientific">Cytobacillus purgationiresistens</name>
    <dbReference type="NCBI Taxonomy" id="863449"/>
    <lineage>
        <taxon>Bacteria</taxon>
        <taxon>Bacillati</taxon>
        <taxon>Bacillota</taxon>
        <taxon>Bacilli</taxon>
        <taxon>Bacillales</taxon>
        <taxon>Bacillaceae</taxon>
        <taxon>Cytobacillus</taxon>
    </lineage>
</organism>
<keyword evidence="3" id="KW-0132">Cell division</keyword>
<evidence type="ECO:0000256" key="2">
    <source>
        <dbReference type="SAM" id="Phobius"/>
    </source>
</evidence>
<keyword evidence="2" id="KW-0472">Membrane</keyword>
<keyword evidence="3" id="KW-0131">Cell cycle</keyword>
<proteinExistence type="predicted"/>
<sequence>MGVNRKKNIAKMDTSYVKQREAAEISKNRKRKLLYRRLTAFLFLVVAVSVLMISTLVSQSSTLEAKGVEKKRLETELTELEKTQKILDEEIVKLNDDEYIAKLARKDYYLSEKGEIIFKMPENEKEKKKKDEEKQEKENTSD</sequence>
<feature type="region of interest" description="Disordered" evidence="1">
    <location>
        <begin position="121"/>
        <end position="142"/>
    </location>
</feature>
<dbReference type="GO" id="GO:0051301">
    <property type="term" value="P:cell division"/>
    <property type="evidence" value="ECO:0007669"/>
    <property type="project" value="UniProtKB-KW"/>
</dbReference>
<feature type="transmembrane region" description="Helical" evidence="2">
    <location>
        <begin position="38"/>
        <end position="57"/>
    </location>
</feature>
<comment type="caution">
    <text evidence="3">The sequence shown here is derived from an EMBL/GenBank/DDBJ whole genome shotgun (WGS) entry which is preliminary data.</text>
</comment>
<dbReference type="Pfam" id="PF04977">
    <property type="entry name" value="DivIC"/>
    <property type="match status" value="1"/>
</dbReference>
<protein>
    <submittedName>
        <fullName evidence="3">Cell division protein DivIC</fullName>
    </submittedName>
</protein>
<accession>A0ABU0AP71</accession>
<dbReference type="InterPro" id="IPR039076">
    <property type="entry name" value="DivIC"/>
</dbReference>
<gene>
    <name evidence="3" type="ORF">J2S17_005006</name>
</gene>
<evidence type="ECO:0000313" key="3">
    <source>
        <dbReference type="EMBL" id="MDQ0273088.1"/>
    </source>
</evidence>
<name>A0ABU0AP71_9BACI</name>
<reference evidence="3 4" key="1">
    <citation type="submission" date="2023-07" db="EMBL/GenBank/DDBJ databases">
        <title>Genomic Encyclopedia of Type Strains, Phase IV (KMG-IV): sequencing the most valuable type-strain genomes for metagenomic binning, comparative biology and taxonomic classification.</title>
        <authorList>
            <person name="Goeker M."/>
        </authorList>
    </citation>
    <scope>NUCLEOTIDE SEQUENCE [LARGE SCALE GENOMIC DNA]</scope>
    <source>
        <strain evidence="3 4">DSM 23494</strain>
    </source>
</reference>
<keyword evidence="2" id="KW-1133">Transmembrane helix</keyword>
<dbReference type="InterPro" id="IPR007060">
    <property type="entry name" value="FtsL/DivIC"/>
</dbReference>
<keyword evidence="4" id="KW-1185">Reference proteome</keyword>
<dbReference type="RefSeq" id="WP_307478743.1">
    <property type="nucleotide sequence ID" value="NZ_JAUSUB010000033.1"/>
</dbReference>
<dbReference type="EMBL" id="JAUSUB010000033">
    <property type="protein sequence ID" value="MDQ0273088.1"/>
    <property type="molecule type" value="Genomic_DNA"/>
</dbReference>